<dbReference type="EMBL" id="LITU01000078">
    <property type="protein sequence ID" value="KOY13764.1"/>
    <property type="molecule type" value="Genomic_DNA"/>
</dbReference>
<dbReference type="CDD" id="cd03801">
    <property type="entry name" value="GT4_PimA-like"/>
    <property type="match status" value="1"/>
</dbReference>
<protein>
    <recommendedName>
        <fullName evidence="6">Glycosyl transferase</fullName>
    </recommendedName>
</protein>
<dbReference type="PATRIC" id="fig|1705561.3.peg.5353"/>
<dbReference type="GO" id="GO:0016757">
    <property type="term" value="F:glycosyltransferase activity"/>
    <property type="evidence" value="ECO:0007669"/>
    <property type="project" value="InterPro"/>
</dbReference>
<sequence>MKICIVTHRVVKGEGQGRVNYEVVVEALRQGHEVILIANEVEPQLLENRGATWIKVFPSLKLPQLLRYQIFAFKSAIHIRKLRKTKQVDLVMVNGFITWAKGDINAVHFVHSTWIKSPVHSFRVHRSWKRWYFGLYTLVNAYLERYAFRKSGKIIAVSEKVKNELIKLGIKHDKVQVIHNGVDVREFYPSEAGKKSKMDIDPSRVVGLFAGDISSPRKNLDTVLKSMVSVPELSLVVAGSTNRSIYPQMAKDLNIEDQVHFLGYRKDMGHIMRNVDLFIFPSRYEACSLVVLEALASGIPVVITEESGVTEIIKGSNEKALAGIVLDDPNDVTQLTTILNSLLQDKACLTEMGQSSRKVALLNDWRKMSHKYLECYEDYLNQTGSFTTKIKRKQSIEVEL</sequence>
<evidence type="ECO:0000256" key="1">
    <source>
        <dbReference type="ARBA" id="ARBA00022679"/>
    </source>
</evidence>
<keyword evidence="1" id="KW-0808">Transferase</keyword>
<evidence type="ECO:0000259" key="2">
    <source>
        <dbReference type="Pfam" id="PF00534"/>
    </source>
</evidence>
<proteinExistence type="predicted"/>
<dbReference type="AlphaFoldDB" id="A0A0N0C346"/>
<dbReference type="Gene3D" id="3.40.50.2000">
    <property type="entry name" value="Glycogen Phosphorylase B"/>
    <property type="match status" value="2"/>
</dbReference>
<gene>
    <name evidence="4" type="ORF">AMS66_25515</name>
</gene>
<evidence type="ECO:0000259" key="3">
    <source>
        <dbReference type="Pfam" id="PF13439"/>
    </source>
</evidence>
<reference evidence="4 5" key="1">
    <citation type="submission" date="2015-08" db="EMBL/GenBank/DDBJ databases">
        <title>Draft genome sequence of cellulolytic and xylanolytic Paenibacillus sp. A59, isolated from a decaying forest soil from Patagonia, Argentina.</title>
        <authorList>
            <person name="Ghio S."/>
            <person name="Caceres A.M."/>
            <person name="Talia P."/>
            <person name="Grasso D."/>
            <person name="Campos E."/>
        </authorList>
    </citation>
    <scope>NUCLEOTIDE SEQUENCE [LARGE SCALE GENOMIC DNA]</scope>
    <source>
        <strain evidence="4 5">A59</strain>
    </source>
</reference>
<dbReference type="PANTHER" id="PTHR46401:SF2">
    <property type="entry name" value="GLYCOSYLTRANSFERASE WBBK-RELATED"/>
    <property type="match status" value="1"/>
</dbReference>
<dbReference type="GO" id="GO:0009103">
    <property type="term" value="P:lipopolysaccharide biosynthetic process"/>
    <property type="evidence" value="ECO:0007669"/>
    <property type="project" value="TreeGrafter"/>
</dbReference>
<dbReference type="RefSeq" id="WP_053783450.1">
    <property type="nucleotide sequence ID" value="NZ_LITU01000078.1"/>
</dbReference>
<dbReference type="PANTHER" id="PTHR46401">
    <property type="entry name" value="GLYCOSYLTRANSFERASE WBBK-RELATED"/>
    <property type="match status" value="1"/>
</dbReference>
<dbReference type="Proteomes" id="UP000037688">
    <property type="component" value="Unassembled WGS sequence"/>
</dbReference>
<feature type="domain" description="Glycosyltransferase subfamily 4-like N-terminal" evidence="3">
    <location>
        <begin position="15"/>
        <end position="185"/>
    </location>
</feature>
<dbReference type="OrthoDB" id="9806653at2"/>
<dbReference type="SUPFAM" id="SSF53756">
    <property type="entry name" value="UDP-Glycosyltransferase/glycogen phosphorylase"/>
    <property type="match status" value="1"/>
</dbReference>
<dbReference type="Pfam" id="PF00534">
    <property type="entry name" value="Glycos_transf_1"/>
    <property type="match status" value="1"/>
</dbReference>
<accession>A0A0N0C346</accession>
<dbReference type="InterPro" id="IPR028098">
    <property type="entry name" value="Glyco_trans_4-like_N"/>
</dbReference>
<dbReference type="Pfam" id="PF13439">
    <property type="entry name" value="Glyco_transf_4"/>
    <property type="match status" value="1"/>
</dbReference>
<evidence type="ECO:0000313" key="4">
    <source>
        <dbReference type="EMBL" id="KOY13764.1"/>
    </source>
</evidence>
<organism evidence="4 5">
    <name type="scientific">Paenibacillus xylanivorans</name>
    <dbReference type="NCBI Taxonomy" id="1705561"/>
    <lineage>
        <taxon>Bacteria</taxon>
        <taxon>Bacillati</taxon>
        <taxon>Bacillota</taxon>
        <taxon>Bacilli</taxon>
        <taxon>Bacillales</taxon>
        <taxon>Paenibacillaceae</taxon>
        <taxon>Paenibacillus</taxon>
    </lineage>
</organism>
<evidence type="ECO:0000313" key="5">
    <source>
        <dbReference type="Proteomes" id="UP000037688"/>
    </source>
</evidence>
<feature type="domain" description="Glycosyl transferase family 1" evidence="2">
    <location>
        <begin position="215"/>
        <end position="358"/>
    </location>
</feature>
<evidence type="ECO:0008006" key="6">
    <source>
        <dbReference type="Google" id="ProtNLM"/>
    </source>
</evidence>
<name>A0A0N0C346_9BACL</name>
<comment type="caution">
    <text evidence="4">The sequence shown here is derived from an EMBL/GenBank/DDBJ whole genome shotgun (WGS) entry which is preliminary data.</text>
</comment>
<dbReference type="InterPro" id="IPR001296">
    <property type="entry name" value="Glyco_trans_1"/>
</dbReference>
<keyword evidence="5" id="KW-1185">Reference proteome</keyword>